<dbReference type="PANTHER" id="PTHR34309">
    <property type="entry name" value="SLR1406 PROTEIN"/>
    <property type="match status" value="1"/>
</dbReference>
<comment type="caution">
    <text evidence="2">The sequence shown here is derived from an EMBL/GenBank/DDBJ whole genome shotgun (WGS) entry which is preliminary data.</text>
</comment>
<reference evidence="2" key="1">
    <citation type="submission" date="2020-02" db="EMBL/GenBank/DDBJ databases">
        <title>Delineation of the pyrene-degrading pathway in Roseobacter clade bacteria by genomic analysis.</title>
        <authorList>
            <person name="Zhou H."/>
            <person name="Wang H."/>
        </authorList>
    </citation>
    <scope>NUCLEOTIDE SEQUENCE</scope>
    <source>
        <strain evidence="2">PrR005</strain>
    </source>
</reference>
<dbReference type="SUPFAM" id="SSF143744">
    <property type="entry name" value="GlcG-like"/>
    <property type="match status" value="1"/>
</dbReference>
<evidence type="ECO:0000256" key="1">
    <source>
        <dbReference type="SAM" id="SignalP"/>
    </source>
</evidence>
<proteinExistence type="predicted"/>
<dbReference type="EMBL" id="JAAGOX010000003">
    <property type="protein sequence ID" value="NDW43880.1"/>
    <property type="molecule type" value="Genomic_DNA"/>
</dbReference>
<accession>A0A6B2NL10</accession>
<gene>
    <name evidence="2" type="ORF">G0P99_02790</name>
</gene>
<dbReference type="InterPro" id="IPR038084">
    <property type="entry name" value="PduO/GlcC-like_sf"/>
</dbReference>
<dbReference type="Gene3D" id="3.30.450.150">
    <property type="entry name" value="Haem-degrading domain"/>
    <property type="match status" value="1"/>
</dbReference>
<evidence type="ECO:0000313" key="2">
    <source>
        <dbReference type="EMBL" id="NDW43880.1"/>
    </source>
</evidence>
<organism evidence="2">
    <name type="scientific">Ruegeria sp. PrR005</name>
    <dbReference type="NCBI Taxonomy" id="2706882"/>
    <lineage>
        <taxon>Bacteria</taxon>
        <taxon>Pseudomonadati</taxon>
        <taxon>Pseudomonadota</taxon>
        <taxon>Alphaproteobacteria</taxon>
        <taxon>Rhodobacterales</taxon>
        <taxon>Roseobacteraceae</taxon>
        <taxon>Ruegeria</taxon>
    </lineage>
</organism>
<name>A0A6B2NL10_9RHOB</name>
<keyword evidence="1" id="KW-0732">Signal</keyword>
<dbReference type="AlphaFoldDB" id="A0A6B2NL10"/>
<dbReference type="PANTHER" id="PTHR34309:SF1">
    <property type="entry name" value="PROTEIN GLCG"/>
    <property type="match status" value="1"/>
</dbReference>
<sequence length="143" mass="14094">MTAMLPTYRLSSSAALTAVSAAVSHAEGLGAQVNACVVDAGGNQIAFLRGDGAFLPSGKIARDKARTSAGFKLPSGALYEALKAEPAVLRGILAQPHVAAFPGGLPITAKGEVIGGIGVSGATADQDEACARAGLAAIGLPPE</sequence>
<feature type="signal peptide" evidence="1">
    <location>
        <begin position="1"/>
        <end position="26"/>
    </location>
</feature>
<dbReference type="InterPro" id="IPR052517">
    <property type="entry name" value="GlcG_carb_metab_protein"/>
</dbReference>
<dbReference type="Pfam" id="PF03928">
    <property type="entry name" value="HbpS-like"/>
    <property type="match status" value="1"/>
</dbReference>
<dbReference type="InterPro" id="IPR005624">
    <property type="entry name" value="PduO/GlcC-like"/>
</dbReference>
<feature type="chain" id="PRO_5025570504" evidence="1">
    <location>
        <begin position="27"/>
        <end position="143"/>
    </location>
</feature>
<protein>
    <submittedName>
        <fullName evidence="2">Heme-binding protein</fullName>
    </submittedName>
</protein>